<evidence type="ECO:0000313" key="3">
    <source>
        <dbReference type="Proteomes" id="UP000186303"/>
    </source>
</evidence>
<feature type="compositionally biased region" description="Basic and acidic residues" evidence="1">
    <location>
        <begin position="353"/>
        <end position="369"/>
    </location>
</feature>
<dbReference type="GO" id="GO:1990269">
    <property type="term" value="F:RNA polymerase II C-terminal domain phosphoserine binding"/>
    <property type="evidence" value="ECO:0007669"/>
    <property type="project" value="TreeGrafter"/>
</dbReference>
<proteinExistence type="predicted"/>
<gene>
    <name evidence="2" type="ORF">MSYG_4383</name>
</gene>
<dbReference type="PANTHER" id="PTHR23146:SF0">
    <property type="entry name" value="RNA POLYMERASE-ASSOCIATED PROTEIN LEO1"/>
    <property type="match status" value="1"/>
</dbReference>
<dbReference type="GO" id="GO:0016593">
    <property type="term" value="C:Cdc73/Paf1 complex"/>
    <property type="evidence" value="ECO:0007669"/>
    <property type="project" value="InterPro"/>
</dbReference>
<feature type="compositionally biased region" description="Acidic residues" evidence="1">
    <location>
        <begin position="325"/>
        <end position="352"/>
    </location>
</feature>
<feature type="compositionally biased region" description="Basic and acidic residues" evidence="1">
    <location>
        <begin position="21"/>
        <end position="33"/>
    </location>
</feature>
<keyword evidence="3" id="KW-1185">Reference proteome</keyword>
<sequence length="384" mass="43431">MSATEGVGHGVDDLFADDVDVERVQHEPPEAREVSPAAESSAGDGSEHEDPASKAALEYLEDDEGVPPPTVQEQTAWINLPQLPLRRTKETMLARLPNFVRYCDRPFDTATWDEDEEDALLGSENRLGDKDARSILRTMSTVRWRWRQSGDGRTPQSNTRIVRWSDGSESLQIGSEFLDMSRHAEPNVQGVPLSYLFVPHPREGVLEAECAVRTSLSFKPSLHSDTHQKIASAIRHQRGARVVATSETFGALDPEREKERIERALKDSEKKRHRERMKQLRASNDYDMDLDLNMRRSGSRHRVSRTSMTEWSDDEDEAPGATHDDVDEADDGFIVHDEEEDEDAEASDDDMDRLERSIEAQERKRRSEQDESAATHAPSDDEDA</sequence>
<dbReference type="OrthoDB" id="20844at2759"/>
<reference evidence="3" key="1">
    <citation type="journal article" date="2017" name="Nucleic Acids Res.">
        <title>Proteogenomics produces comprehensive and highly accurate protein-coding gene annotation in a complete genome assembly of Malassezia sympodialis.</title>
        <authorList>
            <person name="Zhu Y."/>
            <person name="Engstroem P.G."/>
            <person name="Tellgren-Roth C."/>
            <person name="Baudo C.D."/>
            <person name="Kennell J.C."/>
            <person name="Sun S."/>
            <person name="Billmyre R.B."/>
            <person name="Schroeder M.S."/>
            <person name="Andersson A."/>
            <person name="Holm T."/>
            <person name="Sigurgeirsson B."/>
            <person name="Wu G."/>
            <person name="Sankaranarayanan S.R."/>
            <person name="Siddharthan R."/>
            <person name="Sanyal K."/>
            <person name="Lundeberg J."/>
            <person name="Nystedt B."/>
            <person name="Boekhout T."/>
            <person name="Dawson T.L. Jr."/>
            <person name="Heitman J."/>
            <person name="Scheynius A."/>
            <person name="Lehtioe J."/>
        </authorList>
    </citation>
    <scope>NUCLEOTIDE SEQUENCE [LARGE SCALE GENOMIC DNA]</scope>
    <source>
        <strain evidence="3">ATCC 42132</strain>
    </source>
</reference>
<feature type="region of interest" description="Disordered" evidence="1">
    <location>
        <begin position="291"/>
        <end position="384"/>
    </location>
</feature>
<dbReference type="InterPro" id="IPR007149">
    <property type="entry name" value="Leo1"/>
</dbReference>
<name>A0A1M8AC59_MALS4</name>
<dbReference type="GO" id="GO:0032968">
    <property type="term" value="P:positive regulation of transcription elongation by RNA polymerase II"/>
    <property type="evidence" value="ECO:0007669"/>
    <property type="project" value="TreeGrafter"/>
</dbReference>
<organism evidence="2 3">
    <name type="scientific">Malassezia sympodialis (strain ATCC 42132)</name>
    <name type="common">Atopic eczema-associated yeast</name>
    <dbReference type="NCBI Taxonomy" id="1230383"/>
    <lineage>
        <taxon>Eukaryota</taxon>
        <taxon>Fungi</taxon>
        <taxon>Dikarya</taxon>
        <taxon>Basidiomycota</taxon>
        <taxon>Ustilaginomycotina</taxon>
        <taxon>Malasseziomycetes</taxon>
        <taxon>Malasseziales</taxon>
        <taxon>Malasseziaceae</taxon>
        <taxon>Malassezia</taxon>
    </lineage>
</organism>
<dbReference type="Pfam" id="PF04004">
    <property type="entry name" value="Leo1"/>
    <property type="match status" value="1"/>
</dbReference>
<dbReference type="Proteomes" id="UP000186303">
    <property type="component" value="Chromosome 8"/>
</dbReference>
<dbReference type="PANTHER" id="PTHR23146">
    <property type="entry name" value="LEO1 PROTEIN"/>
    <property type="match status" value="1"/>
</dbReference>
<dbReference type="OMA" id="TNIYRWS"/>
<dbReference type="AlphaFoldDB" id="A0A1M8AC59"/>
<protein>
    <submittedName>
        <fullName evidence="2">Similar to S.cerevisiae protein LEO1 (Component of the Paf1 complex)</fullName>
    </submittedName>
</protein>
<dbReference type="GO" id="GO:0006368">
    <property type="term" value="P:transcription elongation by RNA polymerase II"/>
    <property type="evidence" value="ECO:0007669"/>
    <property type="project" value="InterPro"/>
</dbReference>
<dbReference type="VEuPathDB" id="FungiDB:MSYG_4383"/>
<evidence type="ECO:0000256" key="1">
    <source>
        <dbReference type="SAM" id="MobiDB-lite"/>
    </source>
</evidence>
<dbReference type="STRING" id="1230383.A0A1M8AC59"/>
<dbReference type="EMBL" id="LT671828">
    <property type="protein sequence ID" value="SHO80028.1"/>
    <property type="molecule type" value="Genomic_DNA"/>
</dbReference>
<accession>A0A1M8AC59</accession>
<feature type="region of interest" description="Disordered" evidence="1">
    <location>
        <begin position="1"/>
        <end position="70"/>
    </location>
</feature>
<evidence type="ECO:0000313" key="2">
    <source>
        <dbReference type="EMBL" id="SHO80028.1"/>
    </source>
</evidence>
<feature type="region of interest" description="Disordered" evidence="1">
    <location>
        <begin position="265"/>
        <end position="284"/>
    </location>
</feature>